<feature type="region of interest" description="Disordered" evidence="1">
    <location>
        <begin position="451"/>
        <end position="547"/>
    </location>
</feature>
<gene>
    <name evidence="2" type="ORF">Esi_0449_0007</name>
</gene>
<feature type="compositionally biased region" description="Polar residues" evidence="1">
    <location>
        <begin position="339"/>
        <end position="352"/>
    </location>
</feature>
<reference evidence="2 3" key="1">
    <citation type="journal article" date="2010" name="Nature">
        <title>The Ectocarpus genome and the independent evolution of multicellularity in brown algae.</title>
        <authorList>
            <person name="Cock J.M."/>
            <person name="Sterck L."/>
            <person name="Rouze P."/>
            <person name="Scornet D."/>
            <person name="Allen A.E."/>
            <person name="Amoutzias G."/>
            <person name="Anthouard V."/>
            <person name="Artiguenave F."/>
            <person name="Aury J.M."/>
            <person name="Badger J.H."/>
            <person name="Beszteri B."/>
            <person name="Billiau K."/>
            <person name="Bonnet E."/>
            <person name="Bothwell J.H."/>
            <person name="Bowler C."/>
            <person name="Boyen C."/>
            <person name="Brownlee C."/>
            <person name="Carrano C.J."/>
            <person name="Charrier B."/>
            <person name="Cho G.Y."/>
            <person name="Coelho S.M."/>
            <person name="Collen J."/>
            <person name="Corre E."/>
            <person name="Da Silva C."/>
            <person name="Delage L."/>
            <person name="Delaroque N."/>
            <person name="Dittami S.M."/>
            <person name="Doulbeau S."/>
            <person name="Elias M."/>
            <person name="Farnham G."/>
            <person name="Gachon C.M."/>
            <person name="Gschloessl B."/>
            <person name="Heesch S."/>
            <person name="Jabbari K."/>
            <person name="Jubin C."/>
            <person name="Kawai H."/>
            <person name="Kimura K."/>
            <person name="Kloareg B."/>
            <person name="Kupper F.C."/>
            <person name="Lang D."/>
            <person name="Le Bail A."/>
            <person name="Leblanc C."/>
            <person name="Lerouge P."/>
            <person name="Lohr M."/>
            <person name="Lopez P.J."/>
            <person name="Martens C."/>
            <person name="Maumus F."/>
            <person name="Michel G."/>
            <person name="Miranda-Saavedra D."/>
            <person name="Morales J."/>
            <person name="Moreau H."/>
            <person name="Motomura T."/>
            <person name="Nagasato C."/>
            <person name="Napoli C.A."/>
            <person name="Nelson D.R."/>
            <person name="Nyvall-Collen P."/>
            <person name="Peters A.F."/>
            <person name="Pommier C."/>
            <person name="Potin P."/>
            <person name="Poulain J."/>
            <person name="Quesneville H."/>
            <person name="Read B."/>
            <person name="Rensing S.A."/>
            <person name="Ritter A."/>
            <person name="Rousvoal S."/>
            <person name="Samanta M."/>
            <person name="Samson G."/>
            <person name="Schroeder D.C."/>
            <person name="Segurens B."/>
            <person name="Strittmatter M."/>
            <person name="Tonon T."/>
            <person name="Tregear J.W."/>
            <person name="Valentin K."/>
            <person name="von Dassow P."/>
            <person name="Yamagishi T."/>
            <person name="Van de Peer Y."/>
            <person name="Wincker P."/>
        </authorList>
    </citation>
    <scope>NUCLEOTIDE SEQUENCE [LARGE SCALE GENOMIC DNA]</scope>
    <source>
        <strain evidence="3">Ec32 / CCAP1310/4</strain>
    </source>
</reference>
<sequence>MQLQGDASVGTKQPESQQESGRKRRGCSPRPGHWSPQSKAPRTPGGIQNALMEDGGTATAATGDTSTLTGTAGSSVCTPEPGREKTSSARTNHLAGQLPQGNMLRPPTIPGRRVNEHPSGSGDQEAGGGGSSATDAGSSKRKGKGAPKGGSAKGKGSSRGGKSKAKGKGKAKEITSSGSATKPPSPSCHAKAGATVAAWEAAHGGRDKWNWHDEEKYELLRAFASCEQRGMHLGPENLDLKKNNERAFELWKKFILPDVVARLNNNDKYLLPPEYTERKFMHAGNYCHIKNWVFGQKREYGKEVAARNTANKKSGAAADEREDKDPTPQQVARDDAFATSATSTMGINNYESPVTPEGDPGEEDRLQGGGSSGQRRQASGADRATGQRRGNGSALSGGDDRGERAGRDFPKCSHDEPSVIVEGQGVEAGKRFYRCGQDDKCMFVQRVRDLQPMPSPLPSSDEEDCGEDGVVMDTGDGEPFNLDDDDAEVRMSQNTPEKSHRSASPAHVVKATTAKQAERKGRGRKPKTPAFNSESASDLLRSGKDSVQEVGKSIVGGLSHIVKSVQQIQARAGGGSSESVAGSASGGGGGSGSAPKQEPTLKEKTEAAMTNQNFLKLQMEMARMNSESGLGVGVSEEEFKETMANCRVDPG</sequence>
<feature type="region of interest" description="Disordered" evidence="1">
    <location>
        <begin position="305"/>
        <end position="420"/>
    </location>
</feature>
<name>D7G1E5_ECTSI</name>
<feature type="compositionally biased region" description="Polar residues" evidence="1">
    <location>
        <begin position="1"/>
        <end position="19"/>
    </location>
</feature>
<feature type="compositionally biased region" description="Gly residues" evidence="1">
    <location>
        <begin position="146"/>
        <end position="159"/>
    </location>
</feature>
<dbReference type="Proteomes" id="UP000002630">
    <property type="component" value="Unassembled WGS sequence"/>
</dbReference>
<proteinExistence type="predicted"/>
<feature type="region of interest" description="Disordered" evidence="1">
    <location>
        <begin position="567"/>
        <end position="609"/>
    </location>
</feature>
<feature type="compositionally biased region" description="Basic and acidic residues" evidence="1">
    <location>
        <begin position="318"/>
        <end position="336"/>
    </location>
</feature>
<evidence type="ECO:0000313" key="2">
    <source>
        <dbReference type="EMBL" id="CBJ33255.1"/>
    </source>
</evidence>
<evidence type="ECO:0000313" key="3">
    <source>
        <dbReference type="Proteomes" id="UP000002630"/>
    </source>
</evidence>
<organism evidence="2 3">
    <name type="scientific">Ectocarpus siliculosus</name>
    <name type="common">Brown alga</name>
    <name type="synonym">Conferva siliculosa</name>
    <dbReference type="NCBI Taxonomy" id="2880"/>
    <lineage>
        <taxon>Eukaryota</taxon>
        <taxon>Sar</taxon>
        <taxon>Stramenopiles</taxon>
        <taxon>Ochrophyta</taxon>
        <taxon>PX clade</taxon>
        <taxon>Phaeophyceae</taxon>
        <taxon>Ectocarpales</taxon>
        <taxon>Ectocarpaceae</taxon>
        <taxon>Ectocarpus</taxon>
    </lineage>
</organism>
<keyword evidence="3" id="KW-1185">Reference proteome</keyword>
<dbReference type="EMBL" id="FN649760">
    <property type="protein sequence ID" value="CBJ33255.1"/>
    <property type="molecule type" value="Genomic_DNA"/>
</dbReference>
<dbReference type="InParanoid" id="D7G1E5"/>
<accession>D7G1E5</accession>
<dbReference type="AlphaFoldDB" id="D7G1E5"/>
<feature type="region of interest" description="Disordered" evidence="1">
    <location>
        <begin position="1"/>
        <end position="193"/>
    </location>
</feature>
<feature type="compositionally biased region" description="Basic and acidic residues" evidence="1">
    <location>
        <begin position="398"/>
        <end position="417"/>
    </location>
</feature>
<protein>
    <submittedName>
        <fullName evidence="2">Uncharacterized protein</fullName>
    </submittedName>
</protein>
<evidence type="ECO:0000256" key="1">
    <source>
        <dbReference type="SAM" id="MobiDB-lite"/>
    </source>
</evidence>
<feature type="compositionally biased region" description="Low complexity" evidence="1">
    <location>
        <begin position="55"/>
        <end position="75"/>
    </location>
</feature>